<evidence type="ECO:0000313" key="2">
    <source>
        <dbReference type="Proteomes" id="UP001054945"/>
    </source>
</evidence>
<reference evidence="1 2" key="1">
    <citation type="submission" date="2021-06" db="EMBL/GenBank/DDBJ databases">
        <title>Caerostris extrusa draft genome.</title>
        <authorList>
            <person name="Kono N."/>
            <person name="Arakawa K."/>
        </authorList>
    </citation>
    <scope>NUCLEOTIDE SEQUENCE [LARGE SCALE GENOMIC DNA]</scope>
</reference>
<keyword evidence="2" id="KW-1185">Reference proteome</keyword>
<proteinExistence type="predicted"/>
<dbReference type="AlphaFoldDB" id="A0AAV4X2K4"/>
<evidence type="ECO:0000313" key="1">
    <source>
        <dbReference type="EMBL" id="GIY89362.1"/>
    </source>
</evidence>
<organism evidence="1 2">
    <name type="scientific">Caerostris extrusa</name>
    <name type="common">Bark spider</name>
    <name type="synonym">Caerostris bankana</name>
    <dbReference type="NCBI Taxonomy" id="172846"/>
    <lineage>
        <taxon>Eukaryota</taxon>
        <taxon>Metazoa</taxon>
        <taxon>Ecdysozoa</taxon>
        <taxon>Arthropoda</taxon>
        <taxon>Chelicerata</taxon>
        <taxon>Arachnida</taxon>
        <taxon>Araneae</taxon>
        <taxon>Araneomorphae</taxon>
        <taxon>Entelegynae</taxon>
        <taxon>Araneoidea</taxon>
        <taxon>Araneidae</taxon>
        <taxon>Caerostris</taxon>
    </lineage>
</organism>
<comment type="caution">
    <text evidence="1">The sequence shown here is derived from an EMBL/GenBank/DDBJ whole genome shotgun (WGS) entry which is preliminary data.</text>
</comment>
<dbReference type="Proteomes" id="UP001054945">
    <property type="component" value="Unassembled WGS sequence"/>
</dbReference>
<name>A0AAV4X2K4_CAEEX</name>
<dbReference type="EMBL" id="BPLR01017196">
    <property type="protein sequence ID" value="GIY89362.1"/>
    <property type="molecule type" value="Genomic_DNA"/>
</dbReference>
<accession>A0AAV4X2K4</accession>
<protein>
    <submittedName>
        <fullName evidence="1">Uncharacterized protein</fullName>
    </submittedName>
</protein>
<sequence>MLIIPFLRLKFNKRSNLILKRKERMEKEKGMSSLPTVIFIEQKTETWFESVKCHCKTEHRIDILVTQINNVDLHLHFYMYGIMNLNGSGVRLSLKSAGGGF</sequence>
<gene>
    <name evidence="1" type="ORF">CEXT_618831</name>
</gene>